<dbReference type="GO" id="GO:0005524">
    <property type="term" value="F:ATP binding"/>
    <property type="evidence" value="ECO:0007669"/>
    <property type="project" value="UniProtKB-KW"/>
</dbReference>
<comment type="similarity">
    <text evidence="1">Belongs to the helicase family.</text>
</comment>
<dbReference type="EC" id="5.6.2.3" evidence="1"/>
<reference evidence="3" key="1">
    <citation type="submission" date="2013-04" db="EMBL/GenBank/DDBJ databases">
        <authorList>
            <person name="Qu J."/>
            <person name="Murali S.C."/>
            <person name="Bandaranaike D."/>
            <person name="Bellair M."/>
            <person name="Blankenburg K."/>
            <person name="Chao H."/>
            <person name="Dinh H."/>
            <person name="Doddapaneni H."/>
            <person name="Downs B."/>
            <person name="Dugan-Rocha S."/>
            <person name="Elkadiri S."/>
            <person name="Gnanaolivu R.D."/>
            <person name="Hernandez B."/>
            <person name="Javaid M."/>
            <person name="Jayaseelan J.C."/>
            <person name="Lee S."/>
            <person name="Li M."/>
            <person name="Ming W."/>
            <person name="Munidasa M."/>
            <person name="Muniz J."/>
            <person name="Nguyen L."/>
            <person name="Ongeri F."/>
            <person name="Osuji N."/>
            <person name="Pu L.-L."/>
            <person name="Puazo M."/>
            <person name="Qu C."/>
            <person name="Quiroz J."/>
            <person name="Raj R."/>
            <person name="Weissenberger G."/>
            <person name="Xin Y."/>
            <person name="Zou X."/>
            <person name="Han Y."/>
            <person name="Richards S."/>
            <person name="Worley K."/>
            <person name="Muzny D."/>
            <person name="Gibbs R."/>
        </authorList>
    </citation>
    <scope>NUCLEOTIDE SEQUENCE</scope>
    <source>
        <strain evidence="3">Sampled in the wild</strain>
    </source>
</reference>
<dbReference type="OrthoDB" id="272985at2759"/>
<dbReference type="GO" id="GO:0006310">
    <property type="term" value="P:DNA recombination"/>
    <property type="evidence" value="ECO:0007669"/>
    <property type="project" value="UniProtKB-KW"/>
</dbReference>
<proteinExistence type="inferred from homology"/>
<dbReference type="GO" id="GO:0043139">
    <property type="term" value="F:5'-3' DNA helicase activity"/>
    <property type="evidence" value="ECO:0007669"/>
    <property type="project" value="UniProtKB-EC"/>
</dbReference>
<keyword evidence="1" id="KW-0067">ATP-binding</keyword>
<dbReference type="PANTHER" id="PTHR10492">
    <property type="match status" value="1"/>
</dbReference>
<dbReference type="GO" id="GO:0006281">
    <property type="term" value="P:DNA repair"/>
    <property type="evidence" value="ECO:0007669"/>
    <property type="project" value="UniProtKB-KW"/>
</dbReference>
<comment type="cofactor">
    <cofactor evidence="1">
        <name>Mg(2+)</name>
        <dbReference type="ChEBI" id="CHEBI:18420"/>
    </cofactor>
</comment>
<accession>A0A8K0P705</accession>
<evidence type="ECO:0000259" key="2">
    <source>
        <dbReference type="Pfam" id="PF05970"/>
    </source>
</evidence>
<keyword evidence="1" id="KW-0227">DNA damage</keyword>
<dbReference type="AlphaFoldDB" id="A0A8K0P705"/>
<dbReference type="EMBL" id="KZ308693">
    <property type="protein sequence ID" value="KAG8233179.1"/>
    <property type="molecule type" value="Genomic_DNA"/>
</dbReference>
<protein>
    <recommendedName>
        <fullName evidence="1">ATP-dependent DNA helicase</fullName>
        <ecNumber evidence="1">5.6.2.3</ecNumber>
    </recommendedName>
</protein>
<sequence length="174" mass="19748">MVHIKSLKASDRTLQDLQGNSELMGGALVILSGDFQQTLPVIRKSTLADKINLLSDDEETRHFAEKLLAVGEGTHPIDCIKFTQSLFKIKQILLACLKSYFSSKKLVVDDTNLNIQDKIPGEERIYKSFNSMAVANESRIFEFDASARNAFTLFMIKNKITNYFVEKCRFTKNM</sequence>
<dbReference type="Pfam" id="PF05970">
    <property type="entry name" value="PIF1"/>
    <property type="match status" value="1"/>
</dbReference>
<keyword evidence="1" id="KW-0234">DNA repair</keyword>
<comment type="caution">
    <text evidence="3">The sequence shown here is derived from an EMBL/GenBank/DDBJ whole genome shotgun (WGS) entry which is preliminary data.</text>
</comment>
<keyword evidence="1" id="KW-0233">DNA recombination</keyword>
<keyword evidence="1" id="KW-0347">Helicase</keyword>
<keyword evidence="4" id="KW-1185">Reference proteome</keyword>
<dbReference type="GO" id="GO:0000723">
    <property type="term" value="P:telomere maintenance"/>
    <property type="evidence" value="ECO:0007669"/>
    <property type="project" value="InterPro"/>
</dbReference>
<keyword evidence="1" id="KW-0378">Hydrolase</keyword>
<dbReference type="Proteomes" id="UP000792457">
    <property type="component" value="Unassembled WGS sequence"/>
</dbReference>
<keyword evidence="1" id="KW-0547">Nucleotide-binding</keyword>
<evidence type="ECO:0000313" key="3">
    <source>
        <dbReference type="EMBL" id="KAG8233179.1"/>
    </source>
</evidence>
<dbReference type="PANTHER" id="PTHR10492:SF57">
    <property type="entry name" value="ATP-DEPENDENT DNA HELICASE"/>
    <property type="match status" value="1"/>
</dbReference>
<comment type="catalytic activity">
    <reaction evidence="1">
        <text>ATP + H2O = ADP + phosphate + H(+)</text>
        <dbReference type="Rhea" id="RHEA:13065"/>
        <dbReference type="ChEBI" id="CHEBI:15377"/>
        <dbReference type="ChEBI" id="CHEBI:15378"/>
        <dbReference type="ChEBI" id="CHEBI:30616"/>
        <dbReference type="ChEBI" id="CHEBI:43474"/>
        <dbReference type="ChEBI" id="CHEBI:456216"/>
        <dbReference type="EC" id="5.6.2.3"/>
    </reaction>
</comment>
<reference evidence="3" key="2">
    <citation type="submission" date="2017-10" db="EMBL/GenBank/DDBJ databases">
        <title>Ladona fulva Genome sequencing and assembly.</title>
        <authorList>
            <person name="Murali S."/>
            <person name="Richards S."/>
            <person name="Bandaranaike D."/>
            <person name="Bellair M."/>
            <person name="Blankenburg K."/>
            <person name="Chao H."/>
            <person name="Dinh H."/>
            <person name="Doddapaneni H."/>
            <person name="Dugan-Rocha S."/>
            <person name="Elkadiri S."/>
            <person name="Gnanaolivu R."/>
            <person name="Hernandez B."/>
            <person name="Skinner E."/>
            <person name="Javaid M."/>
            <person name="Lee S."/>
            <person name="Li M."/>
            <person name="Ming W."/>
            <person name="Munidasa M."/>
            <person name="Muniz J."/>
            <person name="Nguyen L."/>
            <person name="Hughes D."/>
            <person name="Osuji N."/>
            <person name="Pu L.-L."/>
            <person name="Puazo M."/>
            <person name="Qu C."/>
            <person name="Quiroz J."/>
            <person name="Raj R."/>
            <person name="Weissenberger G."/>
            <person name="Xin Y."/>
            <person name="Zou X."/>
            <person name="Han Y."/>
            <person name="Worley K."/>
            <person name="Muzny D."/>
            <person name="Gibbs R."/>
        </authorList>
    </citation>
    <scope>NUCLEOTIDE SEQUENCE</scope>
    <source>
        <strain evidence="3">Sampled in the wild</strain>
    </source>
</reference>
<name>A0A8K0P705_LADFU</name>
<organism evidence="3 4">
    <name type="scientific">Ladona fulva</name>
    <name type="common">Scarce chaser dragonfly</name>
    <name type="synonym">Libellula fulva</name>
    <dbReference type="NCBI Taxonomy" id="123851"/>
    <lineage>
        <taxon>Eukaryota</taxon>
        <taxon>Metazoa</taxon>
        <taxon>Ecdysozoa</taxon>
        <taxon>Arthropoda</taxon>
        <taxon>Hexapoda</taxon>
        <taxon>Insecta</taxon>
        <taxon>Pterygota</taxon>
        <taxon>Palaeoptera</taxon>
        <taxon>Odonata</taxon>
        <taxon>Epiprocta</taxon>
        <taxon>Anisoptera</taxon>
        <taxon>Libelluloidea</taxon>
        <taxon>Libellulidae</taxon>
        <taxon>Ladona</taxon>
    </lineage>
</organism>
<evidence type="ECO:0000256" key="1">
    <source>
        <dbReference type="RuleBase" id="RU363044"/>
    </source>
</evidence>
<evidence type="ECO:0000313" key="4">
    <source>
        <dbReference type="Proteomes" id="UP000792457"/>
    </source>
</evidence>
<feature type="domain" description="DNA helicase Pif1-like DEAD-box helicase" evidence="2">
    <location>
        <begin position="1"/>
        <end position="52"/>
    </location>
</feature>
<gene>
    <name evidence="3" type="ORF">J437_LFUL008942</name>
</gene>
<dbReference type="InterPro" id="IPR010285">
    <property type="entry name" value="DNA_helicase_pif1-like_DEAD"/>
</dbReference>
<dbReference type="GO" id="GO:0016787">
    <property type="term" value="F:hydrolase activity"/>
    <property type="evidence" value="ECO:0007669"/>
    <property type="project" value="UniProtKB-KW"/>
</dbReference>